<reference evidence="6" key="1">
    <citation type="submission" date="2025-08" db="UniProtKB">
        <authorList>
            <consortium name="RefSeq"/>
        </authorList>
    </citation>
    <scope>IDENTIFICATION</scope>
    <source>
        <strain evidence="6">J_2021</strain>
        <tissue evidence="6">Erythrocytes</tissue>
    </source>
</reference>
<dbReference type="Pfam" id="PF05368">
    <property type="entry name" value="NmrA"/>
    <property type="match status" value="1"/>
</dbReference>
<accession>A0A8J0U4T7</accession>
<proteinExistence type="inferred from homology"/>
<dbReference type="InterPro" id="IPR051164">
    <property type="entry name" value="NmrA-like_oxidored"/>
</dbReference>
<feature type="domain" description="NmrA-like" evidence="4">
    <location>
        <begin position="30"/>
        <end position="302"/>
    </location>
</feature>
<evidence type="ECO:0000313" key="6">
    <source>
        <dbReference type="RefSeq" id="XP_018096157.2"/>
    </source>
</evidence>
<evidence type="ECO:0000256" key="1">
    <source>
        <dbReference type="ARBA" id="ARBA00006328"/>
    </source>
</evidence>
<organism evidence="5 6">
    <name type="scientific">Xenopus laevis</name>
    <name type="common">African clawed frog</name>
    <dbReference type="NCBI Taxonomy" id="8355"/>
    <lineage>
        <taxon>Eukaryota</taxon>
        <taxon>Metazoa</taxon>
        <taxon>Chordata</taxon>
        <taxon>Craniata</taxon>
        <taxon>Vertebrata</taxon>
        <taxon>Euteleostomi</taxon>
        <taxon>Amphibia</taxon>
        <taxon>Batrachia</taxon>
        <taxon>Anura</taxon>
        <taxon>Pipoidea</taxon>
        <taxon>Pipidae</taxon>
        <taxon>Xenopodinae</taxon>
        <taxon>Xenopus</taxon>
        <taxon>Xenopus</taxon>
    </lineage>
</organism>
<dbReference type="PANTHER" id="PTHR42748:SF7">
    <property type="entry name" value="NMRA LIKE REDOX SENSOR 1-RELATED"/>
    <property type="match status" value="1"/>
</dbReference>
<keyword evidence="5" id="KW-1185">Reference proteome</keyword>
<dbReference type="GO" id="GO:0005634">
    <property type="term" value="C:nucleus"/>
    <property type="evidence" value="ECO:0000318"/>
    <property type="project" value="GO_Central"/>
</dbReference>
<dbReference type="CDD" id="cd05251">
    <property type="entry name" value="NmrA_like_SDR_a"/>
    <property type="match status" value="1"/>
</dbReference>
<evidence type="ECO:0000259" key="4">
    <source>
        <dbReference type="Pfam" id="PF05368"/>
    </source>
</evidence>
<comment type="similarity">
    <text evidence="1">Belongs to the NmrA-type oxidoreductase family.</text>
</comment>
<dbReference type="InterPro" id="IPR008030">
    <property type="entry name" value="NmrA-like"/>
</dbReference>
<dbReference type="AlphaFoldDB" id="A0A8J0U4T7"/>
<dbReference type="GeneID" id="414512"/>
<evidence type="ECO:0000256" key="3">
    <source>
        <dbReference type="ARBA" id="ARBA00040296"/>
    </source>
</evidence>
<dbReference type="Gene3D" id="3.40.50.720">
    <property type="entry name" value="NAD(P)-binding Rossmann-like Domain"/>
    <property type="match status" value="1"/>
</dbReference>
<keyword evidence="2" id="KW-0521">NADP</keyword>
<dbReference type="RefSeq" id="XP_018096157.2">
    <property type="nucleotide sequence ID" value="XM_018240668.2"/>
</dbReference>
<dbReference type="Gene3D" id="3.90.25.10">
    <property type="entry name" value="UDP-galactose 4-epimerase, domain 1"/>
    <property type="match status" value="1"/>
</dbReference>
<gene>
    <name evidence="6" type="primary">nmral1.S</name>
</gene>
<dbReference type="Proteomes" id="UP000186698">
    <property type="component" value="Chromosome 9_10S"/>
</dbReference>
<name>A0A8J0U4T7_XENLA</name>
<evidence type="ECO:0000313" key="5">
    <source>
        <dbReference type="Proteomes" id="UP000186698"/>
    </source>
</evidence>
<dbReference type="OrthoDB" id="300709at2759"/>
<sequence length="322" mass="35052">MGEGQHPLYKFSPGVPVSLRLCTMAAPRIVTVFGATGAQGGSVAAALLADGSYTVRAITRDINKAAAVQLKTAGAQVVCADLDNETSLESALTGAHSAFVVTNFWEHFNKDKEIEQGKRIADMSKRLGLKHVVFSGLENVKKLTGGKLEVLHFDGKGEVEEYFRAIGVPMTSVRLPSYFENLQTFFRPTKASDGESYNLAIPMGDILLDGMSVADLGPVVASILKCPAKYIGKDIGLSTDKLTVAQYADIMSKVTGKTIKDAKISLDAYRNLGFPAAQELANMFEFYQMKPNRNVDLTLELNPKAKKFAEWMQQNKDGFKDL</sequence>
<evidence type="ECO:0000256" key="2">
    <source>
        <dbReference type="ARBA" id="ARBA00022857"/>
    </source>
</evidence>
<dbReference type="KEGG" id="xla:414512"/>
<protein>
    <recommendedName>
        <fullName evidence="3">NmrA-like family domain-containing protein 1</fullName>
    </recommendedName>
</protein>
<dbReference type="InterPro" id="IPR036291">
    <property type="entry name" value="NAD(P)-bd_dom_sf"/>
</dbReference>
<dbReference type="SUPFAM" id="SSF51735">
    <property type="entry name" value="NAD(P)-binding Rossmann-fold domains"/>
    <property type="match status" value="1"/>
</dbReference>
<dbReference type="PANTHER" id="PTHR42748">
    <property type="entry name" value="NITROGEN METABOLITE REPRESSION PROTEIN NMRA FAMILY MEMBER"/>
    <property type="match status" value="1"/>
</dbReference>
<dbReference type="CTD" id="414512"/>